<proteinExistence type="predicted"/>
<sequence length="222" mass="23916">MISFPASSWQGALVERTKPDKSPKRAADPTYGRAATLVSPRLYLSDLFTARDEAQLARLGITHVVSVIEHAPPFAPAVETLHVAIADVPEADLLQHLENTTKFIAQALASNLDSKVLVHCFQGISRSATVICAYLVATTPMSPTQAIAFVQAKRGIVAPNVGFKRQLAIYGKQFEAEKIRAAEAKRAQSSRLSNAFSQCLRRSRPAASRTSSSSTLSKTASP</sequence>
<organism evidence="1 2">
    <name type="scientific">Leucogyrophana mollusca</name>
    <dbReference type="NCBI Taxonomy" id="85980"/>
    <lineage>
        <taxon>Eukaryota</taxon>
        <taxon>Fungi</taxon>
        <taxon>Dikarya</taxon>
        <taxon>Basidiomycota</taxon>
        <taxon>Agaricomycotina</taxon>
        <taxon>Agaricomycetes</taxon>
        <taxon>Agaricomycetidae</taxon>
        <taxon>Boletales</taxon>
        <taxon>Boletales incertae sedis</taxon>
        <taxon>Leucogyrophana</taxon>
    </lineage>
</organism>
<accession>A0ACB8B3Q9</accession>
<keyword evidence="2" id="KW-1185">Reference proteome</keyword>
<name>A0ACB8B3Q9_9AGAM</name>
<evidence type="ECO:0000313" key="1">
    <source>
        <dbReference type="EMBL" id="KAH7920385.1"/>
    </source>
</evidence>
<dbReference type="Proteomes" id="UP000790709">
    <property type="component" value="Unassembled WGS sequence"/>
</dbReference>
<gene>
    <name evidence="1" type="ORF">BV22DRAFT_1133123</name>
</gene>
<protein>
    <submittedName>
        <fullName evidence="1">Phosphatases II</fullName>
    </submittedName>
</protein>
<dbReference type="EMBL" id="MU266584">
    <property type="protein sequence ID" value="KAH7920385.1"/>
    <property type="molecule type" value="Genomic_DNA"/>
</dbReference>
<reference evidence="1" key="1">
    <citation type="journal article" date="2021" name="New Phytol.">
        <title>Evolutionary innovations through gain and loss of genes in the ectomycorrhizal Boletales.</title>
        <authorList>
            <person name="Wu G."/>
            <person name="Miyauchi S."/>
            <person name="Morin E."/>
            <person name="Kuo A."/>
            <person name="Drula E."/>
            <person name="Varga T."/>
            <person name="Kohler A."/>
            <person name="Feng B."/>
            <person name="Cao Y."/>
            <person name="Lipzen A."/>
            <person name="Daum C."/>
            <person name="Hundley H."/>
            <person name="Pangilinan J."/>
            <person name="Johnson J."/>
            <person name="Barry K."/>
            <person name="LaButti K."/>
            <person name="Ng V."/>
            <person name="Ahrendt S."/>
            <person name="Min B."/>
            <person name="Choi I.G."/>
            <person name="Park H."/>
            <person name="Plett J.M."/>
            <person name="Magnuson J."/>
            <person name="Spatafora J.W."/>
            <person name="Nagy L.G."/>
            <person name="Henrissat B."/>
            <person name="Grigoriev I.V."/>
            <person name="Yang Z.L."/>
            <person name="Xu J."/>
            <person name="Martin F.M."/>
        </authorList>
    </citation>
    <scope>NUCLEOTIDE SEQUENCE</scope>
    <source>
        <strain evidence="1">KUC20120723A-06</strain>
    </source>
</reference>
<evidence type="ECO:0000313" key="2">
    <source>
        <dbReference type="Proteomes" id="UP000790709"/>
    </source>
</evidence>
<comment type="caution">
    <text evidence="1">The sequence shown here is derived from an EMBL/GenBank/DDBJ whole genome shotgun (WGS) entry which is preliminary data.</text>
</comment>